<evidence type="ECO:0000256" key="3">
    <source>
        <dbReference type="ARBA" id="ARBA00012438"/>
    </source>
</evidence>
<comment type="subcellular location">
    <subcellularLocation>
        <location evidence="2">Membrane</location>
        <topology evidence="2">Multi-pass membrane protein</topology>
    </subcellularLocation>
</comment>
<dbReference type="CDD" id="cd00130">
    <property type="entry name" value="PAS"/>
    <property type="match status" value="1"/>
</dbReference>
<evidence type="ECO:0000313" key="16">
    <source>
        <dbReference type="EMBL" id="MBD8504012.1"/>
    </source>
</evidence>
<dbReference type="SMART" id="SM01080">
    <property type="entry name" value="CHASE2"/>
    <property type="match status" value="1"/>
</dbReference>
<organism evidence="16 17">
    <name type="scientific">Thauera sedimentorum</name>
    <dbReference type="NCBI Taxonomy" id="2767595"/>
    <lineage>
        <taxon>Bacteria</taxon>
        <taxon>Pseudomonadati</taxon>
        <taxon>Pseudomonadota</taxon>
        <taxon>Betaproteobacteria</taxon>
        <taxon>Rhodocyclales</taxon>
        <taxon>Zoogloeaceae</taxon>
        <taxon>Thauera</taxon>
    </lineage>
</organism>
<dbReference type="RefSeq" id="WP_187718794.1">
    <property type="nucleotide sequence ID" value="NZ_JACTAH010000002.1"/>
</dbReference>
<protein>
    <recommendedName>
        <fullName evidence="3">histidine kinase</fullName>
        <ecNumber evidence="3">2.7.13.3</ecNumber>
    </recommendedName>
</protein>
<keyword evidence="4" id="KW-0597">Phosphoprotein</keyword>
<keyword evidence="5" id="KW-0808">Transferase</keyword>
<dbReference type="PROSITE" id="PS50112">
    <property type="entry name" value="PAS"/>
    <property type="match status" value="1"/>
</dbReference>
<evidence type="ECO:0000313" key="17">
    <source>
        <dbReference type="Proteomes" id="UP000603602"/>
    </source>
</evidence>
<evidence type="ECO:0000256" key="1">
    <source>
        <dbReference type="ARBA" id="ARBA00000085"/>
    </source>
</evidence>
<dbReference type="PIRSF" id="PIRSF037347">
    <property type="entry name" value="STHK_CHASE2_PAS_prd"/>
    <property type="match status" value="1"/>
</dbReference>
<dbReference type="InterPro" id="IPR004358">
    <property type="entry name" value="Sig_transdc_His_kin-like_C"/>
</dbReference>
<evidence type="ECO:0000256" key="13">
    <source>
        <dbReference type="SAM" id="Phobius"/>
    </source>
</evidence>
<evidence type="ECO:0000259" key="14">
    <source>
        <dbReference type="PROSITE" id="PS50109"/>
    </source>
</evidence>
<evidence type="ECO:0000256" key="11">
    <source>
        <dbReference type="ARBA" id="ARBA00023012"/>
    </source>
</evidence>
<dbReference type="CDD" id="cd00075">
    <property type="entry name" value="HATPase"/>
    <property type="match status" value="1"/>
</dbReference>
<feature type="domain" description="PAS" evidence="15">
    <location>
        <begin position="440"/>
        <end position="485"/>
    </location>
</feature>
<evidence type="ECO:0000256" key="5">
    <source>
        <dbReference type="ARBA" id="ARBA00022679"/>
    </source>
</evidence>
<gene>
    <name evidence="16" type="ORF">IFO67_14040</name>
</gene>
<dbReference type="SUPFAM" id="SSF47384">
    <property type="entry name" value="Homodimeric domain of signal transducing histidine kinase"/>
    <property type="match status" value="1"/>
</dbReference>
<keyword evidence="7" id="KW-0547">Nucleotide-binding</keyword>
<dbReference type="InterPro" id="IPR003594">
    <property type="entry name" value="HATPase_dom"/>
</dbReference>
<keyword evidence="6 13" id="KW-0812">Transmembrane</keyword>
<dbReference type="Pfam" id="PF05226">
    <property type="entry name" value="CHASE2"/>
    <property type="match status" value="1"/>
</dbReference>
<dbReference type="CDD" id="cd00082">
    <property type="entry name" value="HisKA"/>
    <property type="match status" value="1"/>
</dbReference>
<dbReference type="Gene3D" id="3.30.565.10">
    <property type="entry name" value="Histidine kinase-like ATPase, C-terminal domain"/>
    <property type="match status" value="1"/>
</dbReference>
<dbReference type="Gene3D" id="3.30.450.20">
    <property type="entry name" value="PAS domain"/>
    <property type="match status" value="1"/>
</dbReference>
<dbReference type="PANTHER" id="PTHR42878:SF7">
    <property type="entry name" value="SENSOR HISTIDINE KINASE GLRK"/>
    <property type="match status" value="1"/>
</dbReference>
<dbReference type="InterPro" id="IPR036097">
    <property type="entry name" value="HisK_dim/P_sf"/>
</dbReference>
<evidence type="ECO:0000259" key="15">
    <source>
        <dbReference type="PROSITE" id="PS50112"/>
    </source>
</evidence>
<evidence type="ECO:0000256" key="12">
    <source>
        <dbReference type="ARBA" id="ARBA00023136"/>
    </source>
</evidence>
<dbReference type="InterPro" id="IPR050351">
    <property type="entry name" value="BphY/WalK/GraS-like"/>
</dbReference>
<dbReference type="PROSITE" id="PS50109">
    <property type="entry name" value="HIS_KIN"/>
    <property type="match status" value="1"/>
</dbReference>
<sequence length="780" mass="81112">MDVAAAAARALNGLRRLVGQPLAEWLAVTVVCAGLAGGAAWNGWLWRVDSLLYDAAMATQRLPADPAVAIVAIDDHSLAEIGRWPWPRAVHAALIEQLAQAGADVVALDIILAESDPEERAGDAALARAMAAHGRVVLPVTHGTRAAASAGEALPAAPFAEAAAALGHIHIELDPDGIARSAYLWEGMGSARHPQLALAALQLYDPAAAARAGRPPADDRALPGWRRDGWFHIPFIGPPGSFRYLSYADVLRGELPSGALAGAVVLVGASAVGMGDIVPTPTSGHARPMPGVEVHANVFNALRQGIAVVPVGRLAGAAFAVLAVAGLLLAMLRAGPRFTLVVAFAVSAAVLAGSWALLALGQLWLPPAGALAGCLLAYPLWSWRRLEAAQRYLDTELAALRGLAGPFDTGTVQAAPPGSIDPFRARIAVVRDAARRERALQRFVADTLDALPVGVLVADPAGRIRLANRRAADLLGSGSAEAQGEMLAAMPWPAGQAFAGGLPMPAAGGGCVIETDQADGGALMVSVGGLYDEQGGPLGAVFGLSDIAPIRAAQRSREDLMYFLSHDLRAPLASILTLLDGHPAAGDMTAGKARLEGYARQALGMADKLLRLARAEALQADSFSEVALEMLLMDAADEVWALARGREQRVVTRFAPGIEEEEACLVMGDRELLFRAVVNLLTNAIKYSPRGAEIRLALAAEAGGWAVAVQDSGCGIAPENLSRLFRRFGRIGAQHGPAVEGVGLGLLMVSTVAERHGGSVSVRSEEGAGSTFTLFLPAMR</sequence>
<feature type="transmembrane region" description="Helical" evidence="13">
    <location>
        <begin position="311"/>
        <end position="331"/>
    </location>
</feature>
<feature type="domain" description="Histidine kinase" evidence="14">
    <location>
        <begin position="563"/>
        <end position="780"/>
    </location>
</feature>
<dbReference type="PRINTS" id="PR00344">
    <property type="entry name" value="BCTRLSENSOR"/>
</dbReference>
<evidence type="ECO:0000256" key="8">
    <source>
        <dbReference type="ARBA" id="ARBA00022777"/>
    </source>
</evidence>
<dbReference type="InterPro" id="IPR003661">
    <property type="entry name" value="HisK_dim/P_dom"/>
</dbReference>
<evidence type="ECO:0000256" key="4">
    <source>
        <dbReference type="ARBA" id="ARBA00022553"/>
    </source>
</evidence>
<comment type="catalytic activity">
    <reaction evidence="1">
        <text>ATP + protein L-histidine = ADP + protein N-phospho-L-histidine.</text>
        <dbReference type="EC" id="2.7.13.3"/>
    </reaction>
</comment>
<proteinExistence type="predicted"/>
<reference evidence="17" key="1">
    <citation type="submission" date="2023-07" db="EMBL/GenBank/DDBJ databases">
        <title>Thauera sp. CAU 1555 isolated from sand of Yaerae Beach.</title>
        <authorList>
            <person name="Kim W."/>
        </authorList>
    </citation>
    <scope>NUCLEOTIDE SEQUENCE [LARGE SCALE GENOMIC DNA]</scope>
    <source>
        <strain evidence="17">CAU 1555</strain>
    </source>
</reference>
<dbReference type="InterPro" id="IPR005467">
    <property type="entry name" value="His_kinase_dom"/>
</dbReference>
<keyword evidence="10 13" id="KW-1133">Transmembrane helix</keyword>
<comment type="caution">
    <text evidence="16">The sequence shown here is derived from an EMBL/GenBank/DDBJ whole genome shotgun (WGS) entry which is preliminary data.</text>
</comment>
<dbReference type="InterPro" id="IPR017181">
    <property type="entry name" value="Sig_transdc_His_kin_CHASE2"/>
</dbReference>
<dbReference type="Pfam" id="PF08448">
    <property type="entry name" value="PAS_4"/>
    <property type="match status" value="1"/>
</dbReference>
<evidence type="ECO:0000256" key="9">
    <source>
        <dbReference type="ARBA" id="ARBA00022840"/>
    </source>
</evidence>
<dbReference type="Proteomes" id="UP000603602">
    <property type="component" value="Unassembled WGS sequence"/>
</dbReference>
<accession>A0ABR9BCU0</accession>
<dbReference type="SUPFAM" id="SSF55874">
    <property type="entry name" value="ATPase domain of HSP90 chaperone/DNA topoisomerase II/histidine kinase"/>
    <property type="match status" value="1"/>
</dbReference>
<dbReference type="InterPro" id="IPR013656">
    <property type="entry name" value="PAS_4"/>
</dbReference>
<evidence type="ECO:0000256" key="2">
    <source>
        <dbReference type="ARBA" id="ARBA00004141"/>
    </source>
</evidence>
<evidence type="ECO:0000256" key="7">
    <source>
        <dbReference type="ARBA" id="ARBA00022741"/>
    </source>
</evidence>
<dbReference type="InterPro" id="IPR035965">
    <property type="entry name" value="PAS-like_dom_sf"/>
</dbReference>
<keyword evidence="12 13" id="KW-0472">Membrane</keyword>
<dbReference type="InterPro" id="IPR007890">
    <property type="entry name" value="CHASE2"/>
</dbReference>
<name>A0ABR9BCU0_9RHOO</name>
<keyword evidence="11" id="KW-0902">Two-component regulatory system</keyword>
<evidence type="ECO:0000256" key="6">
    <source>
        <dbReference type="ARBA" id="ARBA00022692"/>
    </source>
</evidence>
<feature type="transmembrane region" description="Helical" evidence="13">
    <location>
        <begin position="338"/>
        <end position="358"/>
    </location>
</feature>
<dbReference type="PANTHER" id="PTHR42878">
    <property type="entry name" value="TWO-COMPONENT HISTIDINE KINASE"/>
    <property type="match status" value="1"/>
</dbReference>
<dbReference type="EMBL" id="JACYTO010000002">
    <property type="protein sequence ID" value="MBD8504012.1"/>
    <property type="molecule type" value="Genomic_DNA"/>
</dbReference>
<keyword evidence="8" id="KW-0418">Kinase</keyword>
<keyword evidence="9" id="KW-0067">ATP-binding</keyword>
<keyword evidence="17" id="KW-1185">Reference proteome</keyword>
<dbReference type="SUPFAM" id="SSF55785">
    <property type="entry name" value="PYP-like sensor domain (PAS domain)"/>
    <property type="match status" value="1"/>
</dbReference>
<dbReference type="InterPro" id="IPR000014">
    <property type="entry name" value="PAS"/>
</dbReference>
<dbReference type="InterPro" id="IPR036890">
    <property type="entry name" value="HATPase_C_sf"/>
</dbReference>
<dbReference type="Pfam" id="PF02518">
    <property type="entry name" value="HATPase_c"/>
    <property type="match status" value="1"/>
</dbReference>
<evidence type="ECO:0000256" key="10">
    <source>
        <dbReference type="ARBA" id="ARBA00022989"/>
    </source>
</evidence>
<dbReference type="EC" id="2.7.13.3" evidence="3"/>
<dbReference type="SMART" id="SM00387">
    <property type="entry name" value="HATPase_c"/>
    <property type="match status" value="1"/>
</dbReference>